<keyword evidence="4 8" id="KW-1133">Transmembrane helix</keyword>
<feature type="transmembrane region" description="Helical" evidence="8">
    <location>
        <begin position="22"/>
        <end position="40"/>
    </location>
</feature>
<reference evidence="10" key="1">
    <citation type="journal article" date="2023" name="Science">
        <title>Genome structures resolve the early diversification of teleost fishes.</title>
        <authorList>
            <person name="Parey E."/>
            <person name="Louis A."/>
            <person name="Montfort J."/>
            <person name="Bouchez O."/>
            <person name="Roques C."/>
            <person name="Iampietro C."/>
            <person name="Lluch J."/>
            <person name="Castinel A."/>
            <person name="Donnadieu C."/>
            <person name="Desvignes T."/>
            <person name="Floi Bucao C."/>
            <person name="Jouanno E."/>
            <person name="Wen M."/>
            <person name="Mejri S."/>
            <person name="Dirks R."/>
            <person name="Jansen H."/>
            <person name="Henkel C."/>
            <person name="Chen W.J."/>
            <person name="Zahm M."/>
            <person name="Cabau C."/>
            <person name="Klopp C."/>
            <person name="Thompson A.W."/>
            <person name="Robinson-Rechavi M."/>
            <person name="Braasch I."/>
            <person name="Lecointre G."/>
            <person name="Bobe J."/>
            <person name="Postlethwait J.H."/>
            <person name="Berthelot C."/>
            <person name="Roest Crollius H."/>
            <person name="Guiguen Y."/>
        </authorList>
    </citation>
    <scope>NUCLEOTIDE SEQUENCE</scope>
    <source>
        <strain evidence="10">WJC10195</strain>
    </source>
</reference>
<feature type="region of interest" description="Disordered" evidence="7">
    <location>
        <begin position="142"/>
        <end position="221"/>
    </location>
</feature>
<name>A0A9Q1G136_SYNKA</name>
<dbReference type="PRINTS" id="PR00342">
    <property type="entry name" value="RHESUSRHD"/>
</dbReference>
<comment type="similarity">
    <text evidence="2">Belongs to the ammonium transporter (TC 2.A.49) family. Rh subfamily.</text>
</comment>
<evidence type="ECO:0000256" key="8">
    <source>
        <dbReference type="SAM" id="Phobius"/>
    </source>
</evidence>
<dbReference type="Pfam" id="PF00909">
    <property type="entry name" value="Ammonium_transp"/>
    <property type="match status" value="1"/>
</dbReference>
<evidence type="ECO:0000313" key="11">
    <source>
        <dbReference type="Proteomes" id="UP001152622"/>
    </source>
</evidence>
<evidence type="ECO:0000256" key="4">
    <source>
        <dbReference type="ARBA" id="ARBA00022989"/>
    </source>
</evidence>
<evidence type="ECO:0000256" key="1">
    <source>
        <dbReference type="ARBA" id="ARBA00004141"/>
    </source>
</evidence>
<sequence>VFAVIEWVVLEHLRINDVGGSILIHLFACYFGLAVTFVLYRPGLRDGHVKEGSSYQSDILSVVGTLLLWVYWPSFNSAFALKGDDQHRAILHTFIALSASTLTAFALSSLLNPRGRLTIADIQNVTLAGGVTVGGVGGHDDLAGHGVRSGGDGRHGLHVGEQVPDPFPGPALPDPGPVRHPQPARAHRPDLLPGRNLGHPQRQGGRLRPQSVSDLRLPRAP</sequence>
<dbReference type="PANTHER" id="PTHR11730:SF48">
    <property type="entry name" value="AMMONIUM TRANSPORTER AMTB-LIKE DOMAIN-CONTAINING PROTEIN"/>
    <property type="match status" value="1"/>
</dbReference>
<comment type="subcellular location">
    <subcellularLocation>
        <location evidence="1">Membrane</location>
        <topology evidence="1">Multi-pass membrane protein</topology>
    </subcellularLocation>
</comment>
<dbReference type="AlphaFoldDB" id="A0A9Q1G136"/>
<dbReference type="InterPro" id="IPR002229">
    <property type="entry name" value="RhesusRHD"/>
</dbReference>
<keyword evidence="3 8" id="KW-0812">Transmembrane</keyword>
<dbReference type="Proteomes" id="UP001152622">
    <property type="component" value="Chromosome 3"/>
</dbReference>
<keyword evidence="11" id="KW-1185">Reference proteome</keyword>
<comment type="caution">
    <text evidence="10">The sequence shown here is derived from an EMBL/GenBank/DDBJ whole genome shotgun (WGS) entry which is preliminary data.</text>
</comment>
<dbReference type="GO" id="GO:0008519">
    <property type="term" value="F:ammonium channel activity"/>
    <property type="evidence" value="ECO:0007669"/>
    <property type="project" value="InterPro"/>
</dbReference>
<organism evidence="10 11">
    <name type="scientific">Synaphobranchus kaupii</name>
    <name type="common">Kaup's arrowtooth eel</name>
    <dbReference type="NCBI Taxonomy" id="118154"/>
    <lineage>
        <taxon>Eukaryota</taxon>
        <taxon>Metazoa</taxon>
        <taxon>Chordata</taxon>
        <taxon>Craniata</taxon>
        <taxon>Vertebrata</taxon>
        <taxon>Euteleostomi</taxon>
        <taxon>Actinopterygii</taxon>
        <taxon>Neopterygii</taxon>
        <taxon>Teleostei</taxon>
        <taxon>Anguilliformes</taxon>
        <taxon>Synaphobranchidae</taxon>
        <taxon>Synaphobranchus</taxon>
    </lineage>
</organism>
<dbReference type="Gene3D" id="1.10.3430.10">
    <property type="entry name" value="Ammonium transporter AmtB like domains"/>
    <property type="match status" value="1"/>
</dbReference>
<evidence type="ECO:0000259" key="9">
    <source>
        <dbReference type="Pfam" id="PF00909"/>
    </source>
</evidence>
<dbReference type="InterPro" id="IPR029020">
    <property type="entry name" value="Ammonium/urea_transptr"/>
</dbReference>
<feature type="compositionally biased region" description="Pro residues" evidence="7">
    <location>
        <begin position="165"/>
        <end position="180"/>
    </location>
</feature>
<proteinExistence type="inferred from homology"/>
<feature type="non-terminal residue" evidence="10">
    <location>
        <position position="1"/>
    </location>
</feature>
<evidence type="ECO:0000256" key="6">
    <source>
        <dbReference type="ARBA" id="ARBA00025220"/>
    </source>
</evidence>
<feature type="transmembrane region" description="Helical" evidence="8">
    <location>
        <begin position="92"/>
        <end position="111"/>
    </location>
</feature>
<gene>
    <name evidence="10" type="ORF">SKAU_G00108790</name>
</gene>
<evidence type="ECO:0000256" key="3">
    <source>
        <dbReference type="ARBA" id="ARBA00022692"/>
    </source>
</evidence>
<dbReference type="EMBL" id="JAINUF010000003">
    <property type="protein sequence ID" value="KAJ8370851.1"/>
    <property type="molecule type" value="Genomic_DNA"/>
</dbReference>
<dbReference type="InterPro" id="IPR024041">
    <property type="entry name" value="NH4_transpt_AmtB-like_dom"/>
</dbReference>
<evidence type="ECO:0000256" key="5">
    <source>
        <dbReference type="ARBA" id="ARBA00023136"/>
    </source>
</evidence>
<accession>A0A9Q1G136</accession>
<evidence type="ECO:0000256" key="2">
    <source>
        <dbReference type="ARBA" id="ARBA00011036"/>
    </source>
</evidence>
<evidence type="ECO:0000256" key="7">
    <source>
        <dbReference type="SAM" id="MobiDB-lite"/>
    </source>
</evidence>
<dbReference type="GO" id="GO:0097272">
    <property type="term" value="P:ammonium homeostasis"/>
    <property type="evidence" value="ECO:0007669"/>
    <property type="project" value="TreeGrafter"/>
</dbReference>
<keyword evidence="5 8" id="KW-0472">Membrane</keyword>
<dbReference type="OrthoDB" id="534912at2759"/>
<protein>
    <recommendedName>
        <fullName evidence="9">Ammonium transporter AmtB-like domain-containing protein</fullName>
    </recommendedName>
</protein>
<comment type="function">
    <text evidence="6">Functions as an ammonia transporter. May play a role in the elimination of ammonia in the gill.</text>
</comment>
<dbReference type="PANTHER" id="PTHR11730">
    <property type="entry name" value="AMMONIUM TRANSPORTER"/>
    <property type="match status" value="1"/>
</dbReference>
<dbReference type="SUPFAM" id="SSF111352">
    <property type="entry name" value="Ammonium transporter"/>
    <property type="match status" value="1"/>
</dbReference>
<feature type="transmembrane region" description="Helical" evidence="8">
    <location>
        <begin position="52"/>
        <end position="72"/>
    </location>
</feature>
<evidence type="ECO:0000313" key="10">
    <source>
        <dbReference type="EMBL" id="KAJ8370851.1"/>
    </source>
</evidence>
<dbReference type="GO" id="GO:0005886">
    <property type="term" value="C:plasma membrane"/>
    <property type="evidence" value="ECO:0007669"/>
    <property type="project" value="InterPro"/>
</dbReference>
<feature type="domain" description="Ammonium transporter AmtB-like" evidence="9">
    <location>
        <begin position="6"/>
        <end position="133"/>
    </location>
</feature>